<dbReference type="Gene3D" id="2.120.10.30">
    <property type="entry name" value="TolB, C-terminal domain"/>
    <property type="match status" value="1"/>
</dbReference>
<comment type="caution">
    <text evidence="3">The sequence shown here is derived from an EMBL/GenBank/DDBJ whole genome shotgun (WGS) entry which is preliminary data.</text>
</comment>
<keyword evidence="2" id="KW-0732">Signal</keyword>
<gene>
    <name evidence="3" type="ORF">GCM10009811_17790</name>
</gene>
<dbReference type="PANTHER" id="PTHR36842:SF1">
    <property type="entry name" value="PROTEIN TOLB"/>
    <property type="match status" value="1"/>
</dbReference>
<evidence type="ECO:0000256" key="1">
    <source>
        <dbReference type="ARBA" id="ARBA00009820"/>
    </source>
</evidence>
<evidence type="ECO:0000313" key="3">
    <source>
        <dbReference type="EMBL" id="GAA1793506.1"/>
    </source>
</evidence>
<dbReference type="SUPFAM" id="SSF82171">
    <property type="entry name" value="DPP6 N-terminal domain-like"/>
    <property type="match status" value="1"/>
</dbReference>
<dbReference type="Pfam" id="PF07676">
    <property type="entry name" value="PD40"/>
    <property type="match status" value="1"/>
</dbReference>
<feature type="chain" id="PRO_5045910920" evidence="2">
    <location>
        <begin position="34"/>
        <end position="301"/>
    </location>
</feature>
<dbReference type="EMBL" id="BAAAPO010000026">
    <property type="protein sequence ID" value="GAA1793506.1"/>
    <property type="molecule type" value="Genomic_DNA"/>
</dbReference>
<keyword evidence="4" id="KW-1185">Reference proteome</keyword>
<dbReference type="PANTHER" id="PTHR36842">
    <property type="entry name" value="PROTEIN TOLB HOMOLOG"/>
    <property type="match status" value="1"/>
</dbReference>
<comment type="similarity">
    <text evidence="1">Belongs to the TolB family.</text>
</comment>
<name>A0ABP4XSK5_9MICO</name>
<protein>
    <submittedName>
        <fullName evidence="3">Uncharacterized protein</fullName>
    </submittedName>
</protein>
<dbReference type="InterPro" id="IPR011042">
    <property type="entry name" value="6-blade_b-propeller_TolB-like"/>
</dbReference>
<evidence type="ECO:0000313" key="4">
    <source>
        <dbReference type="Proteomes" id="UP001499938"/>
    </source>
</evidence>
<dbReference type="Proteomes" id="UP001499938">
    <property type="component" value="Unassembled WGS sequence"/>
</dbReference>
<feature type="signal peptide" evidence="2">
    <location>
        <begin position="1"/>
        <end position="33"/>
    </location>
</feature>
<reference evidence="4" key="1">
    <citation type="journal article" date="2019" name="Int. J. Syst. Evol. Microbiol.">
        <title>The Global Catalogue of Microorganisms (GCM) 10K type strain sequencing project: providing services to taxonomists for standard genome sequencing and annotation.</title>
        <authorList>
            <consortium name="The Broad Institute Genomics Platform"/>
            <consortium name="The Broad Institute Genome Sequencing Center for Infectious Disease"/>
            <person name="Wu L."/>
            <person name="Ma J."/>
        </authorList>
    </citation>
    <scope>NUCLEOTIDE SEQUENCE [LARGE SCALE GENOMIC DNA]</scope>
    <source>
        <strain evidence="4">JCM 15592</strain>
    </source>
</reference>
<sequence length="301" mass="31690">MTELLRCRQPSARAGGVLVAVGAALIGTGAASAGATSPGGNGVIAFVHREQIVTARNVGAQLQYRYLTTSGDNRGPRWSPNGTRLVFATAPGTVTVMSANGTGRRTLVASGAAMPAWQTNARIAYVKPATGKGDIYSIPAGGGAATRVTVDGAKGCGNRNPAFSFDGRYLAYIHVPTTAGACPTREASAQLKVVDRTTGATRVVASVAWPGPGSDLAVLPERVDFDASGRRVMFRVQDTDTTQVWPLLDVQTGAFTFSTEEVWCDWDCSYVENAPLPDGRFAKDVYDTNFLSDLDVQPVRS</sequence>
<accession>A0ABP4XSK5</accession>
<dbReference type="RefSeq" id="WP_344083768.1">
    <property type="nucleotide sequence ID" value="NZ_BAAAPO010000026.1"/>
</dbReference>
<evidence type="ECO:0000256" key="2">
    <source>
        <dbReference type="SAM" id="SignalP"/>
    </source>
</evidence>
<organism evidence="3 4">
    <name type="scientific">Nostocoides veronense</name>
    <dbReference type="NCBI Taxonomy" id="330836"/>
    <lineage>
        <taxon>Bacteria</taxon>
        <taxon>Bacillati</taxon>
        <taxon>Actinomycetota</taxon>
        <taxon>Actinomycetes</taxon>
        <taxon>Micrococcales</taxon>
        <taxon>Intrasporangiaceae</taxon>
        <taxon>Nostocoides</taxon>
    </lineage>
</organism>
<dbReference type="InterPro" id="IPR011659">
    <property type="entry name" value="WD40"/>
</dbReference>
<proteinExistence type="inferred from homology"/>